<dbReference type="SUPFAM" id="SSF51905">
    <property type="entry name" value="FAD/NAD(P)-binding domain"/>
    <property type="match status" value="1"/>
</dbReference>
<evidence type="ECO:0000313" key="11">
    <source>
        <dbReference type="EMBL" id="MCL1104486.1"/>
    </source>
</evidence>
<comment type="similarity">
    <text evidence="3">Belongs to the FAD-dependent oxidoreductase family.</text>
</comment>
<dbReference type="GO" id="GO:0005737">
    <property type="term" value="C:cytoplasm"/>
    <property type="evidence" value="ECO:0007669"/>
    <property type="project" value="UniProtKB-SubCell"/>
</dbReference>
<dbReference type="Gene3D" id="3.30.390.120">
    <property type="match status" value="1"/>
</dbReference>
<dbReference type="Proteomes" id="UP001139408">
    <property type="component" value="Unassembled WGS sequence"/>
</dbReference>
<comment type="cofactor">
    <cofactor evidence="1">
        <name>FAD</name>
        <dbReference type="ChEBI" id="CHEBI:57692"/>
    </cofactor>
</comment>
<dbReference type="InterPro" id="IPR023753">
    <property type="entry name" value="FAD/NAD-binding_dom"/>
</dbReference>
<evidence type="ECO:0000313" key="12">
    <source>
        <dbReference type="Proteomes" id="UP001139408"/>
    </source>
</evidence>
<dbReference type="PANTHER" id="PTHR43429">
    <property type="entry name" value="PYRIDINE NUCLEOTIDE-DISULFIDE OXIDOREDUCTASE DOMAIN-CONTAINING"/>
    <property type="match status" value="1"/>
</dbReference>
<feature type="domain" description="Rubredoxin binding" evidence="10">
    <location>
        <begin position="308"/>
        <end position="377"/>
    </location>
</feature>
<dbReference type="InterPro" id="IPR036188">
    <property type="entry name" value="FAD/NAD-bd_sf"/>
</dbReference>
<dbReference type="InterPro" id="IPR041364">
    <property type="entry name" value="Rbx-bd"/>
</dbReference>
<comment type="subcellular location">
    <subcellularLocation>
        <location evidence="2">Cytoplasm</location>
    </subcellularLocation>
</comment>
<dbReference type="PRINTS" id="PR00368">
    <property type="entry name" value="FADPNR"/>
</dbReference>
<dbReference type="NCBIfam" id="NF003437">
    <property type="entry name" value="PRK04965.1"/>
    <property type="match status" value="1"/>
</dbReference>
<keyword evidence="8" id="KW-0520">NAD</keyword>
<dbReference type="Gene3D" id="3.50.50.60">
    <property type="entry name" value="FAD/NAD(P)-binding domain"/>
    <property type="match status" value="2"/>
</dbReference>
<dbReference type="EMBL" id="JAKILJ010000006">
    <property type="protein sequence ID" value="MCL1104486.1"/>
    <property type="molecule type" value="Genomic_DNA"/>
</dbReference>
<keyword evidence="4" id="KW-0963">Cytoplasm</keyword>
<evidence type="ECO:0000256" key="7">
    <source>
        <dbReference type="ARBA" id="ARBA00023002"/>
    </source>
</evidence>
<dbReference type="InterPro" id="IPR050260">
    <property type="entry name" value="FAD-bd_OxRdtase"/>
</dbReference>
<keyword evidence="12" id="KW-1185">Reference proteome</keyword>
<evidence type="ECO:0000256" key="2">
    <source>
        <dbReference type="ARBA" id="ARBA00004496"/>
    </source>
</evidence>
<dbReference type="AlphaFoldDB" id="A0A9X2CCJ0"/>
<keyword evidence="7 11" id="KW-0560">Oxidoreductase</keyword>
<keyword evidence="5" id="KW-0285">Flavoprotein</keyword>
<evidence type="ECO:0000256" key="5">
    <source>
        <dbReference type="ARBA" id="ARBA00022630"/>
    </source>
</evidence>
<feature type="domain" description="FAD/NAD(P)-binding" evidence="9">
    <location>
        <begin position="5"/>
        <end position="281"/>
    </location>
</feature>
<keyword evidence="6" id="KW-0274">FAD</keyword>
<protein>
    <submittedName>
        <fullName evidence="11">NADH:flavorubredoxin reductase NorW</fullName>
        <ecNumber evidence="11">1.18.1.-</ecNumber>
    </submittedName>
</protein>
<accession>A0A9X2CCJ0</accession>
<dbReference type="Pfam" id="PF18113">
    <property type="entry name" value="Rbx_binding"/>
    <property type="match status" value="1"/>
</dbReference>
<name>A0A9X2CCJ0_9GAMM</name>
<evidence type="ECO:0000256" key="3">
    <source>
        <dbReference type="ARBA" id="ARBA00006442"/>
    </source>
</evidence>
<evidence type="ECO:0000259" key="9">
    <source>
        <dbReference type="Pfam" id="PF07992"/>
    </source>
</evidence>
<evidence type="ECO:0000256" key="6">
    <source>
        <dbReference type="ARBA" id="ARBA00022827"/>
    </source>
</evidence>
<evidence type="ECO:0000259" key="10">
    <source>
        <dbReference type="Pfam" id="PF18113"/>
    </source>
</evidence>
<dbReference type="PRINTS" id="PR00411">
    <property type="entry name" value="PNDRDTASEI"/>
</dbReference>
<reference evidence="11" key="1">
    <citation type="submission" date="2022-01" db="EMBL/GenBank/DDBJ databases">
        <title>Whole genome-based taxonomy of the Shewanellaceae.</title>
        <authorList>
            <person name="Martin-Rodriguez A.J."/>
        </authorList>
    </citation>
    <scope>NUCLEOTIDE SEQUENCE</scope>
    <source>
        <strain evidence="11">DSM 23803</strain>
    </source>
</reference>
<evidence type="ECO:0000256" key="1">
    <source>
        <dbReference type="ARBA" id="ARBA00001974"/>
    </source>
</evidence>
<evidence type="ECO:0000256" key="4">
    <source>
        <dbReference type="ARBA" id="ARBA00022490"/>
    </source>
</evidence>
<evidence type="ECO:0000256" key="8">
    <source>
        <dbReference type="ARBA" id="ARBA00023027"/>
    </source>
</evidence>
<sequence>MSAPIIIIGSGFGSYQLIKTIRRTDTQQPITVFTLDEGHDYNKPDLSHVFSNQQTSTDLIRQSAQEFAAQYDITLHALTRVDSIDSQQQRVWVNDVAYPYSQLVLATGAKTFVPPMQGDASNKAMTLNSLQEFASAQQQLHEAKRIMLIGAGLIGTEIAMDLSNSGKHVVVVDPSKGVMANMLPDLVASALQTKLTEADVEFEFGQTVSALNQNESAVCATLSSGKTHHVDCVISAAGLKPNVALATQTGLEVNNGIVVNQQLQTSVKHIYALGDCAEINGKVMSYLQPILLSANALAKTLLGQPTTLSLPAMLVKVKTPQMPIQLGGSTVKDVASWQVDIDANGCSVKAFNEQKQIIGFVVTQEHMNNTFPLLRALPANL</sequence>
<dbReference type="GO" id="GO:0016491">
    <property type="term" value="F:oxidoreductase activity"/>
    <property type="evidence" value="ECO:0007669"/>
    <property type="project" value="UniProtKB-KW"/>
</dbReference>
<dbReference type="Pfam" id="PF07992">
    <property type="entry name" value="Pyr_redox_2"/>
    <property type="match status" value="1"/>
</dbReference>
<organism evidence="11 12">
    <name type="scientific">Shewanella algicola</name>
    <dbReference type="NCBI Taxonomy" id="640633"/>
    <lineage>
        <taxon>Bacteria</taxon>
        <taxon>Pseudomonadati</taxon>
        <taxon>Pseudomonadota</taxon>
        <taxon>Gammaproteobacteria</taxon>
        <taxon>Alteromonadales</taxon>
        <taxon>Shewanellaceae</taxon>
        <taxon>Shewanella</taxon>
    </lineage>
</organism>
<gene>
    <name evidence="11" type="primary">norW</name>
    <name evidence="11" type="ORF">L2749_04320</name>
</gene>
<comment type="caution">
    <text evidence="11">The sequence shown here is derived from an EMBL/GenBank/DDBJ whole genome shotgun (WGS) entry which is preliminary data.</text>
</comment>
<dbReference type="RefSeq" id="WP_188924151.1">
    <property type="nucleotide sequence ID" value="NZ_BMQI01000007.1"/>
</dbReference>
<proteinExistence type="inferred from homology"/>
<dbReference type="EC" id="1.18.1.-" evidence="11"/>
<dbReference type="PANTHER" id="PTHR43429:SF3">
    <property type="entry name" value="NITRITE REDUCTASE [NAD(P)H]"/>
    <property type="match status" value="1"/>
</dbReference>